<evidence type="ECO:0000313" key="3">
    <source>
        <dbReference type="Proteomes" id="UP000075883"/>
    </source>
</evidence>
<keyword evidence="1" id="KW-0732">Signal</keyword>
<dbReference type="EnsemblMetazoa" id="ACUA015896-RA">
    <property type="protein sequence ID" value="ACUA015896-PA"/>
    <property type="gene ID" value="ACUA015896"/>
</dbReference>
<feature type="signal peptide" evidence="1">
    <location>
        <begin position="1"/>
        <end position="19"/>
    </location>
</feature>
<dbReference type="AlphaFoldDB" id="A0A182MDX6"/>
<keyword evidence="3" id="KW-1185">Reference proteome</keyword>
<feature type="chain" id="PRO_5008128215" description="13.3 kDa salivary protein" evidence="1">
    <location>
        <begin position="20"/>
        <end position="141"/>
    </location>
</feature>
<dbReference type="EMBL" id="AXCM01003081">
    <property type="status" value="NOT_ANNOTATED_CDS"/>
    <property type="molecule type" value="Genomic_DNA"/>
</dbReference>
<evidence type="ECO:0000313" key="2">
    <source>
        <dbReference type="EnsemblMetazoa" id="ACUA015896-PA"/>
    </source>
</evidence>
<protein>
    <recommendedName>
        <fullName evidence="4">13.3 kDa salivary protein</fullName>
    </recommendedName>
</protein>
<reference evidence="2" key="2">
    <citation type="submission" date="2020-05" db="UniProtKB">
        <authorList>
            <consortium name="EnsemblMetazoa"/>
        </authorList>
    </citation>
    <scope>IDENTIFICATION</scope>
    <source>
        <strain evidence="2">A-37</strain>
    </source>
</reference>
<evidence type="ECO:0008006" key="4">
    <source>
        <dbReference type="Google" id="ProtNLM"/>
    </source>
</evidence>
<accession>A0A182MDX6</accession>
<reference evidence="3" key="1">
    <citation type="submission" date="2013-09" db="EMBL/GenBank/DDBJ databases">
        <title>The Genome Sequence of Anopheles culicifacies species A.</title>
        <authorList>
            <consortium name="The Broad Institute Genomics Platform"/>
            <person name="Neafsey D.E."/>
            <person name="Besansky N."/>
            <person name="Howell P."/>
            <person name="Walton C."/>
            <person name="Young S.K."/>
            <person name="Zeng Q."/>
            <person name="Gargeya S."/>
            <person name="Fitzgerald M."/>
            <person name="Haas B."/>
            <person name="Abouelleil A."/>
            <person name="Allen A.W."/>
            <person name="Alvarado L."/>
            <person name="Arachchi H.M."/>
            <person name="Berlin A.M."/>
            <person name="Chapman S.B."/>
            <person name="Gainer-Dewar J."/>
            <person name="Goldberg J."/>
            <person name="Griggs A."/>
            <person name="Gujja S."/>
            <person name="Hansen M."/>
            <person name="Howarth C."/>
            <person name="Imamovic A."/>
            <person name="Ireland A."/>
            <person name="Larimer J."/>
            <person name="McCowan C."/>
            <person name="Murphy C."/>
            <person name="Pearson M."/>
            <person name="Poon T.W."/>
            <person name="Priest M."/>
            <person name="Roberts A."/>
            <person name="Saif S."/>
            <person name="Shea T."/>
            <person name="Sisk P."/>
            <person name="Sykes S."/>
            <person name="Wortman J."/>
            <person name="Nusbaum C."/>
            <person name="Birren B."/>
        </authorList>
    </citation>
    <scope>NUCLEOTIDE SEQUENCE [LARGE SCALE GENOMIC DNA]</scope>
    <source>
        <strain evidence="3">A-37</strain>
    </source>
</reference>
<organism evidence="2 3">
    <name type="scientific">Anopheles culicifacies</name>
    <dbReference type="NCBI Taxonomy" id="139723"/>
    <lineage>
        <taxon>Eukaryota</taxon>
        <taxon>Metazoa</taxon>
        <taxon>Ecdysozoa</taxon>
        <taxon>Arthropoda</taxon>
        <taxon>Hexapoda</taxon>
        <taxon>Insecta</taxon>
        <taxon>Pterygota</taxon>
        <taxon>Neoptera</taxon>
        <taxon>Endopterygota</taxon>
        <taxon>Diptera</taxon>
        <taxon>Nematocera</taxon>
        <taxon>Culicoidea</taxon>
        <taxon>Culicidae</taxon>
        <taxon>Anophelinae</taxon>
        <taxon>Anopheles</taxon>
        <taxon>culicifacies species complex</taxon>
    </lineage>
</organism>
<proteinExistence type="predicted"/>
<dbReference type="VEuPathDB" id="VectorBase:ACUA015896"/>
<evidence type="ECO:0000256" key="1">
    <source>
        <dbReference type="SAM" id="SignalP"/>
    </source>
</evidence>
<name>A0A182MDX6_9DIPT</name>
<sequence>MKFLVLSVVLCTLVVASTAQTTKSPAVVRMQSALGSMLAVVREMSMANKALVANTDDQEAVNNAFTALENLYNLFPIFGSTNSSALPLATRTKLNSVFSSLQNAVAGWETALDQRTADNLVNTFRAVEDAFLTFAGVVFAL</sequence>
<dbReference type="Proteomes" id="UP000075883">
    <property type="component" value="Unassembled WGS sequence"/>
</dbReference>